<dbReference type="InterPro" id="IPR023827">
    <property type="entry name" value="Peptidase_S8_Asp-AS"/>
</dbReference>
<feature type="signal peptide" evidence="11">
    <location>
        <begin position="1"/>
        <end position="36"/>
    </location>
</feature>
<protein>
    <submittedName>
        <fullName evidence="15">S8 family serine peptidase</fullName>
    </submittedName>
</protein>
<feature type="active site" description="Charge relay system" evidence="8">
    <location>
        <position position="155"/>
    </location>
</feature>
<evidence type="ECO:0000313" key="15">
    <source>
        <dbReference type="EMBL" id="MFC4334038.1"/>
    </source>
</evidence>
<dbReference type="SUPFAM" id="SSF52025">
    <property type="entry name" value="PA domain"/>
    <property type="match status" value="1"/>
</dbReference>
<feature type="domain" description="Peptidase S8/S53" evidence="12">
    <location>
        <begin position="146"/>
        <end position="549"/>
    </location>
</feature>
<keyword evidence="3" id="KW-0964">Secreted</keyword>
<feature type="region of interest" description="Disordered" evidence="10">
    <location>
        <begin position="797"/>
        <end position="821"/>
    </location>
</feature>
<dbReference type="InterPro" id="IPR022398">
    <property type="entry name" value="Peptidase_S8_His-AS"/>
</dbReference>
<evidence type="ECO:0000259" key="13">
    <source>
        <dbReference type="Pfam" id="PF02225"/>
    </source>
</evidence>
<dbReference type="InterPro" id="IPR023828">
    <property type="entry name" value="Peptidase_S8_Ser-AS"/>
</dbReference>
<dbReference type="Pfam" id="PF02225">
    <property type="entry name" value="PA"/>
    <property type="match status" value="1"/>
</dbReference>
<dbReference type="SUPFAM" id="SSF52743">
    <property type="entry name" value="Subtilisin-like"/>
    <property type="match status" value="1"/>
</dbReference>
<organism evidence="15 16">
    <name type="scientific">Salininema proteolyticum</name>
    <dbReference type="NCBI Taxonomy" id="1607685"/>
    <lineage>
        <taxon>Bacteria</taxon>
        <taxon>Bacillati</taxon>
        <taxon>Actinomycetota</taxon>
        <taxon>Actinomycetes</taxon>
        <taxon>Glycomycetales</taxon>
        <taxon>Glycomycetaceae</taxon>
        <taxon>Salininema</taxon>
    </lineage>
</organism>
<feature type="domain" description="C5a peptidase/Subtilisin-like protease SBT2-like Fn3-like" evidence="14">
    <location>
        <begin position="596"/>
        <end position="683"/>
    </location>
</feature>
<evidence type="ECO:0000256" key="4">
    <source>
        <dbReference type="ARBA" id="ARBA00022670"/>
    </source>
</evidence>
<evidence type="ECO:0000259" key="12">
    <source>
        <dbReference type="Pfam" id="PF00082"/>
    </source>
</evidence>
<feature type="compositionally biased region" description="Acidic residues" evidence="10">
    <location>
        <begin position="803"/>
        <end position="813"/>
    </location>
</feature>
<dbReference type="CDD" id="cd07489">
    <property type="entry name" value="Peptidases_S8_5"/>
    <property type="match status" value="1"/>
</dbReference>
<dbReference type="PRINTS" id="PR00723">
    <property type="entry name" value="SUBTILISIN"/>
</dbReference>
<proteinExistence type="inferred from homology"/>
<dbReference type="PROSITE" id="PS00138">
    <property type="entry name" value="SUBTILASE_SER"/>
    <property type="match status" value="1"/>
</dbReference>
<evidence type="ECO:0000256" key="1">
    <source>
        <dbReference type="ARBA" id="ARBA00011073"/>
    </source>
</evidence>
<dbReference type="RefSeq" id="WP_380617773.1">
    <property type="nucleotide sequence ID" value="NZ_JBHSDK010000002.1"/>
</dbReference>
<evidence type="ECO:0000259" key="14">
    <source>
        <dbReference type="Pfam" id="PF06280"/>
    </source>
</evidence>
<evidence type="ECO:0000256" key="9">
    <source>
        <dbReference type="RuleBase" id="RU003355"/>
    </source>
</evidence>
<dbReference type="InterPro" id="IPR000209">
    <property type="entry name" value="Peptidase_S8/S53_dom"/>
</dbReference>
<dbReference type="PANTHER" id="PTHR43806">
    <property type="entry name" value="PEPTIDASE S8"/>
    <property type="match status" value="1"/>
</dbReference>
<evidence type="ECO:0000313" key="16">
    <source>
        <dbReference type="Proteomes" id="UP001595823"/>
    </source>
</evidence>
<evidence type="ECO:0000256" key="7">
    <source>
        <dbReference type="ARBA" id="ARBA00022825"/>
    </source>
</evidence>
<evidence type="ECO:0000256" key="10">
    <source>
        <dbReference type="SAM" id="MobiDB-lite"/>
    </source>
</evidence>
<keyword evidence="5 11" id="KW-0732">Signal</keyword>
<keyword evidence="7 8" id="KW-0720">Serine protease</keyword>
<evidence type="ECO:0000256" key="6">
    <source>
        <dbReference type="ARBA" id="ARBA00022801"/>
    </source>
</evidence>
<comment type="caution">
    <text evidence="15">The sequence shown here is derived from an EMBL/GenBank/DDBJ whole genome shotgun (WGS) entry which is preliminary data.</text>
</comment>
<dbReference type="InterPro" id="IPR036852">
    <property type="entry name" value="Peptidase_S8/S53_dom_sf"/>
</dbReference>
<dbReference type="Gene3D" id="3.40.50.200">
    <property type="entry name" value="Peptidase S8/S53 domain"/>
    <property type="match status" value="2"/>
</dbReference>
<reference evidence="16" key="1">
    <citation type="journal article" date="2019" name="Int. J. Syst. Evol. Microbiol.">
        <title>The Global Catalogue of Microorganisms (GCM) 10K type strain sequencing project: providing services to taxonomists for standard genome sequencing and annotation.</title>
        <authorList>
            <consortium name="The Broad Institute Genomics Platform"/>
            <consortium name="The Broad Institute Genome Sequencing Center for Infectious Disease"/>
            <person name="Wu L."/>
            <person name="Ma J."/>
        </authorList>
    </citation>
    <scope>NUCLEOTIDE SEQUENCE [LARGE SCALE GENOMIC DNA]</scope>
    <source>
        <strain evidence="16">IBRC-M 10908</strain>
    </source>
</reference>
<keyword evidence="4 8" id="KW-0645">Protease</keyword>
<keyword evidence="16" id="KW-1185">Reference proteome</keyword>
<gene>
    <name evidence="15" type="ORF">ACFPET_02360</name>
</gene>
<evidence type="ECO:0000256" key="2">
    <source>
        <dbReference type="ARBA" id="ARBA00022512"/>
    </source>
</evidence>
<feature type="chain" id="PRO_5047028325" evidence="11">
    <location>
        <begin position="37"/>
        <end position="821"/>
    </location>
</feature>
<dbReference type="Gene3D" id="3.50.30.30">
    <property type="match status" value="1"/>
</dbReference>
<dbReference type="PROSITE" id="PS00136">
    <property type="entry name" value="SUBTILASE_ASP"/>
    <property type="match status" value="1"/>
</dbReference>
<sequence>MSSPASRGSGPRRFRRLLLAALAIAVIVPASVPAQAAPAEEAGIWLVDWSDPSVDPESGLEEIRSRGIEVRRVFDRLWHGVSIEATPTQAHELTESAAFGRAWEDIAVPRPVTGPVEESASARTPELDYATVTTQADVLHGRGITGSGVKVGVIDTGVDYTHPDLGGCFGPGCRVAFGHDFTGDDFNPEEGVDAQPDEDPMDCQGHGTHVAGIVGADGGVTGVAPDAAIGAYRVFGCEGPSSQEIIIAAMEAAAEDGMDVVNMSLGYAYQWPEYPTAVAASALVDEGTVVVASAGNAGESGTFSLGAPSVGEGVLSVASTDNPSARMSRAVVGPHGEEVGWSTLGDAPSPEEGDVFDDLALVENLGCEEDDYPDLEGRTAVIERGECTFDAKYELAVDHGASAVLVYNNVPGPFGAGGVEDREVPGAVVTGEAGTYIRDIAELRVGGSIRFTTEEIEVDLPRADQASSFSSYGPAPDLGAKPDLAAPGGGIWSTYLHDEGEYESMSGTSMSSPHIAGGVALLLEGRPGMAPAEVRARLTSTAETVQWEGNRDIPLNESVHRVGAGVVDLARALDTPVLMGPANIHLGDGTGRRTFTVDVTATVHTSLTFGHEVAAATDGEIRDVRFNAVEPAVSFSPRRATLAAGESTTIEVTLDPGADLPEHSLFGGYVTASDGRGEWSVPYSGYQGRFGDLAVLDHEDFPRLVAEDEDGELTEPVDEGRVFAADERLPGLEAYFKYQSRRSEVRIVDAETGDVAAEVVEDFLPRSSGADDPLLFDLDRAVEDLPAGDWRAELRVVAPGGDPESEDDWEEWTSPEFTVAE</sequence>
<dbReference type="PANTHER" id="PTHR43806:SF66">
    <property type="entry name" value="SERIN ENDOPEPTIDASE"/>
    <property type="match status" value="1"/>
</dbReference>
<dbReference type="PROSITE" id="PS51892">
    <property type="entry name" value="SUBTILASE"/>
    <property type="match status" value="1"/>
</dbReference>
<dbReference type="InterPro" id="IPR046450">
    <property type="entry name" value="PA_dom_sf"/>
</dbReference>
<dbReference type="PROSITE" id="PS00137">
    <property type="entry name" value="SUBTILASE_HIS"/>
    <property type="match status" value="1"/>
</dbReference>
<evidence type="ECO:0000256" key="5">
    <source>
        <dbReference type="ARBA" id="ARBA00022729"/>
    </source>
</evidence>
<dbReference type="Proteomes" id="UP001595823">
    <property type="component" value="Unassembled WGS sequence"/>
</dbReference>
<evidence type="ECO:0000256" key="3">
    <source>
        <dbReference type="ARBA" id="ARBA00022525"/>
    </source>
</evidence>
<dbReference type="Gene3D" id="2.60.40.1710">
    <property type="entry name" value="Subtilisin-like superfamily"/>
    <property type="match status" value="1"/>
</dbReference>
<dbReference type="InterPro" id="IPR050131">
    <property type="entry name" value="Peptidase_S8_subtilisin-like"/>
</dbReference>
<feature type="active site" description="Charge relay system" evidence="8">
    <location>
        <position position="509"/>
    </location>
</feature>
<dbReference type="EMBL" id="JBHSDK010000002">
    <property type="protein sequence ID" value="MFC4334038.1"/>
    <property type="molecule type" value="Genomic_DNA"/>
</dbReference>
<accession>A0ABV8TUE0</accession>
<dbReference type="Pfam" id="PF06280">
    <property type="entry name" value="fn3_5"/>
    <property type="match status" value="1"/>
</dbReference>
<keyword evidence="2" id="KW-0134">Cell wall</keyword>
<dbReference type="Pfam" id="PF00082">
    <property type="entry name" value="Peptidase_S8"/>
    <property type="match status" value="1"/>
</dbReference>
<comment type="similarity">
    <text evidence="1 8 9">Belongs to the peptidase S8 family.</text>
</comment>
<evidence type="ECO:0000256" key="8">
    <source>
        <dbReference type="PROSITE-ProRule" id="PRU01240"/>
    </source>
</evidence>
<feature type="active site" description="Charge relay system" evidence="8">
    <location>
        <position position="206"/>
    </location>
</feature>
<dbReference type="InterPro" id="IPR034187">
    <property type="entry name" value="Peptidases_S8_5"/>
</dbReference>
<evidence type="ECO:0000256" key="11">
    <source>
        <dbReference type="SAM" id="SignalP"/>
    </source>
</evidence>
<name>A0ABV8TUE0_9ACTN</name>
<keyword evidence="6 8" id="KW-0378">Hydrolase</keyword>
<feature type="domain" description="PA" evidence="13">
    <location>
        <begin position="359"/>
        <end position="435"/>
    </location>
</feature>
<dbReference type="InterPro" id="IPR015500">
    <property type="entry name" value="Peptidase_S8_subtilisin-rel"/>
</dbReference>
<dbReference type="InterPro" id="IPR003137">
    <property type="entry name" value="PA_domain"/>
</dbReference>
<dbReference type="InterPro" id="IPR010435">
    <property type="entry name" value="C5a/SBT2-like_Fn3"/>
</dbReference>